<dbReference type="CDD" id="cd17470">
    <property type="entry name" value="T3SS_Flik_C"/>
    <property type="match status" value="1"/>
</dbReference>
<proteinExistence type="predicted"/>
<gene>
    <name evidence="3" type="ORF">H744_2c2899</name>
</gene>
<dbReference type="Gene3D" id="3.30.750.140">
    <property type="match status" value="1"/>
</dbReference>
<feature type="compositionally biased region" description="Low complexity" evidence="1">
    <location>
        <begin position="479"/>
        <end position="500"/>
    </location>
</feature>
<protein>
    <recommendedName>
        <fullName evidence="2">Flagellar hook-length control protein-like C-terminal domain-containing protein</fullName>
    </recommendedName>
</protein>
<feature type="region of interest" description="Disordered" evidence="1">
    <location>
        <begin position="110"/>
        <end position="130"/>
    </location>
</feature>
<keyword evidence="4" id="KW-1185">Reference proteome</keyword>
<feature type="region of interest" description="Disordered" evidence="1">
    <location>
        <begin position="281"/>
        <end position="300"/>
    </location>
</feature>
<evidence type="ECO:0000259" key="2">
    <source>
        <dbReference type="Pfam" id="PF02120"/>
    </source>
</evidence>
<dbReference type="InterPro" id="IPR021136">
    <property type="entry name" value="Flagellar_hook_control-like_C"/>
</dbReference>
<feature type="domain" description="Flagellar hook-length control protein-like C-terminal" evidence="2">
    <location>
        <begin position="395"/>
        <end position="477"/>
    </location>
</feature>
<dbReference type="EMBL" id="CP005974">
    <property type="protein sequence ID" value="AJR09552.1"/>
    <property type="molecule type" value="Genomic_DNA"/>
</dbReference>
<dbReference type="PANTHER" id="PTHR37533:SF2">
    <property type="entry name" value="FLAGELLAR HOOK-LENGTH CONTROL PROTEIN"/>
    <property type="match status" value="1"/>
</dbReference>
<dbReference type="Proteomes" id="UP000032303">
    <property type="component" value="Chromosome 2"/>
</dbReference>
<dbReference type="PANTHER" id="PTHR37533">
    <property type="entry name" value="FLAGELLAR HOOK-LENGTH CONTROL PROTEIN"/>
    <property type="match status" value="1"/>
</dbReference>
<feature type="region of interest" description="Disordered" evidence="1">
    <location>
        <begin position="208"/>
        <end position="227"/>
    </location>
</feature>
<evidence type="ECO:0000256" key="1">
    <source>
        <dbReference type="SAM" id="MobiDB-lite"/>
    </source>
</evidence>
<organism evidence="3 4">
    <name type="scientific">Photobacterium gaetbulicola Gung47</name>
    <dbReference type="NCBI Taxonomy" id="658445"/>
    <lineage>
        <taxon>Bacteria</taxon>
        <taxon>Pseudomonadati</taxon>
        <taxon>Pseudomonadota</taxon>
        <taxon>Gammaproteobacteria</taxon>
        <taxon>Vibrionales</taxon>
        <taxon>Vibrionaceae</taxon>
        <taxon>Photobacterium</taxon>
    </lineage>
</organism>
<feature type="compositionally biased region" description="Polar residues" evidence="1">
    <location>
        <begin position="26"/>
        <end position="43"/>
    </location>
</feature>
<sequence length="533" mass="54198">MFLSQILAADPSAATAKHPLAPESQPKVQAEQSSTAVGFTETLQGAIGNDAGGVLSSRNTASQVEGKENSGKKGALDALSSAEQDRQVDPQDIENTALVQGEVVEELAGSGAAGNNAQPDVSATAPEDDTTMIAVSSASVAQPLGGVPDSTKASMSEGEELLQRLSASHSQLAGASGVGQAQSADSKLVVSAEEGKVLPPGVMTTASDVEVDGNAKPSDTLGKEVQTGGKEALVAKEILPKDLQGKDLLANGEAKPAKSEPAGKALAGMTLSASELADLKNNQGASSLPSGPTATGALQSTANSQSAALLGASSVMSAKNTPGLKASTGAMAGASLDEALGTKGDDGVGANLAELHGPHAHRAATATLLTAEGEKPSAQPPMLLSKEQAGEQLADRVQMMMSKNLKHVDIRLDPPELGKLQIKLSMNNDQASVQITVANQQSRDLVEQAMPRLRELLQQQGLQLAQSTVQQDSSRQFAGGSPQHNGQPGQQSQHGQQGNGPAAGHEMAAGNGMPAHAADLWMAAPKEGVDYYA</sequence>
<feature type="region of interest" description="Disordered" evidence="1">
    <location>
        <begin position="1"/>
        <end position="91"/>
    </location>
</feature>
<feature type="compositionally biased region" description="Basic and acidic residues" evidence="1">
    <location>
        <begin position="65"/>
        <end position="75"/>
    </location>
</feature>
<dbReference type="AlphaFoldDB" id="A0A0C5WT23"/>
<dbReference type="PATRIC" id="fig|658445.3.peg.4948"/>
<name>A0A0C5WT23_9GAMM</name>
<dbReference type="Pfam" id="PF02120">
    <property type="entry name" value="Flg_hook"/>
    <property type="match status" value="1"/>
</dbReference>
<reference evidence="3 4" key="1">
    <citation type="submission" date="2013-05" db="EMBL/GenBank/DDBJ databases">
        <title>Complete genome sequence of the lipase-producing bacterium Photobacterium gaetbulicola Gung47.</title>
        <authorList>
            <person name="Kim Y.-O."/>
        </authorList>
    </citation>
    <scope>NUCLEOTIDE SEQUENCE [LARGE SCALE GENOMIC DNA]</scope>
    <source>
        <strain evidence="3 4">Gung47</strain>
    </source>
</reference>
<dbReference type="InterPro" id="IPR052563">
    <property type="entry name" value="FliK"/>
</dbReference>
<evidence type="ECO:0000313" key="4">
    <source>
        <dbReference type="Proteomes" id="UP000032303"/>
    </source>
</evidence>
<evidence type="ECO:0000313" key="3">
    <source>
        <dbReference type="EMBL" id="AJR09552.1"/>
    </source>
</evidence>
<dbReference type="KEGG" id="pgb:H744_2c2899"/>
<feature type="region of interest" description="Disordered" evidence="1">
    <location>
        <begin position="464"/>
        <end position="511"/>
    </location>
</feature>
<feature type="region of interest" description="Disordered" evidence="1">
    <location>
        <begin position="140"/>
        <end position="159"/>
    </location>
</feature>
<dbReference type="STRING" id="658445.H744_2c2899"/>
<accession>A0A0C5WT23</accession>
<dbReference type="HOGENOM" id="CLU_510773_0_0_6"/>
<dbReference type="InterPro" id="IPR038610">
    <property type="entry name" value="FliK-like_C_sf"/>
</dbReference>